<proteinExistence type="predicted"/>
<dbReference type="Proteomes" id="UP000839534">
    <property type="component" value="Unassembled WGS sequence"/>
</dbReference>
<evidence type="ECO:0000256" key="1">
    <source>
        <dbReference type="SAM" id="Phobius"/>
    </source>
</evidence>
<accession>A0A658ICM7</accession>
<protein>
    <submittedName>
        <fullName evidence="2">Conjugal transfer protein TraG</fullName>
    </submittedName>
</protein>
<organism evidence="2">
    <name type="scientific">Salmonella enterica subsp. enterica serovar Newport str. CFSAN000835</name>
    <dbReference type="NCBI Taxonomy" id="1299174"/>
    <lineage>
        <taxon>Bacteria</taxon>
        <taxon>Pseudomonadati</taxon>
        <taxon>Pseudomonadota</taxon>
        <taxon>Gammaproteobacteria</taxon>
        <taxon>Enterobacterales</taxon>
        <taxon>Enterobacteriaceae</taxon>
        <taxon>Salmonella</taxon>
    </lineage>
</organism>
<evidence type="ECO:0000313" key="2">
    <source>
        <dbReference type="EMBL" id="RIQ21354.1"/>
    </source>
</evidence>
<gene>
    <name evidence="2" type="ORF">DLN06_25290</name>
</gene>
<keyword evidence="1" id="KW-0472">Membrane</keyword>
<reference evidence="2" key="1">
    <citation type="submission" date="2018-08" db="EMBL/GenBank/DDBJ databases">
        <title>Whole genome sequencing of Salmonella enterica serotype newport.</title>
        <authorList>
            <person name="Bell R."/>
        </authorList>
    </citation>
    <scope>NUCLEOTIDE SEQUENCE [LARGE SCALE GENOMIC DNA]</scope>
    <source>
        <strain evidence="2">CFSAN000835</strain>
    </source>
</reference>
<comment type="caution">
    <text evidence="2">The sequence shown here is derived from an EMBL/GenBank/DDBJ whole genome shotgun (WGS) entry which is preliminary data.</text>
</comment>
<feature type="non-terminal residue" evidence="2">
    <location>
        <position position="1"/>
    </location>
</feature>
<keyword evidence="1" id="KW-1133">Transmembrane helix</keyword>
<feature type="transmembrane region" description="Helical" evidence="1">
    <location>
        <begin position="6"/>
        <end position="24"/>
    </location>
</feature>
<keyword evidence="1" id="KW-0812">Transmembrane</keyword>
<sequence>NDGWIMNLVLGVMYILFPLSWFGMMGWTGVHLGNFATQIVGDGAKLPQTAGNEGGKQIKDAAVSVITKGKGKLK</sequence>
<name>A0A658ICM7_SALNE</name>
<dbReference type="AlphaFoldDB" id="A0A658ICM7"/>
<dbReference type="EMBL" id="QWJV01000073">
    <property type="protein sequence ID" value="RIQ21354.1"/>
    <property type="molecule type" value="Genomic_DNA"/>
</dbReference>